<proteinExistence type="predicted"/>
<organism evidence="2">
    <name type="scientific">marine sediment metagenome</name>
    <dbReference type="NCBI Taxonomy" id="412755"/>
    <lineage>
        <taxon>unclassified sequences</taxon>
        <taxon>metagenomes</taxon>
        <taxon>ecological metagenomes</taxon>
    </lineage>
</organism>
<evidence type="ECO:0000313" key="2">
    <source>
        <dbReference type="EMBL" id="GAH13001.1"/>
    </source>
</evidence>
<accession>X1CWZ8</accession>
<comment type="caution">
    <text evidence="2">The sequence shown here is derived from an EMBL/GenBank/DDBJ whole genome shotgun (WGS) entry which is preliminary data.</text>
</comment>
<feature type="domain" description="HIT" evidence="1">
    <location>
        <begin position="9"/>
        <end position="64"/>
    </location>
</feature>
<dbReference type="AlphaFoldDB" id="X1CWZ8"/>
<reference evidence="2" key="1">
    <citation type="journal article" date="2014" name="Front. Microbiol.">
        <title>High frequency of phylogenetically diverse reductive dehalogenase-homologous genes in deep subseafloor sedimentary metagenomes.</title>
        <authorList>
            <person name="Kawai M."/>
            <person name="Futagami T."/>
            <person name="Toyoda A."/>
            <person name="Takaki Y."/>
            <person name="Nishi S."/>
            <person name="Hori S."/>
            <person name="Arai W."/>
            <person name="Tsubouchi T."/>
            <person name="Morono Y."/>
            <person name="Uchiyama I."/>
            <person name="Ito T."/>
            <person name="Fujiyama A."/>
            <person name="Inagaki F."/>
            <person name="Takami H."/>
        </authorList>
    </citation>
    <scope>NUCLEOTIDE SEQUENCE</scope>
    <source>
        <strain evidence="2">Expedition CK06-06</strain>
    </source>
</reference>
<dbReference type="Pfam" id="PF01230">
    <property type="entry name" value="HIT"/>
    <property type="match status" value="1"/>
</dbReference>
<protein>
    <recommendedName>
        <fullName evidence="1">HIT domain-containing protein</fullName>
    </recommendedName>
</protein>
<dbReference type="InterPro" id="IPR011146">
    <property type="entry name" value="HIT-like"/>
</dbReference>
<name>X1CWZ8_9ZZZZ</name>
<dbReference type="SUPFAM" id="SSF54197">
    <property type="entry name" value="HIT-like"/>
    <property type="match status" value="1"/>
</dbReference>
<feature type="non-terminal residue" evidence="2">
    <location>
        <position position="66"/>
    </location>
</feature>
<evidence type="ECO:0000259" key="1">
    <source>
        <dbReference type="Pfam" id="PF01230"/>
    </source>
</evidence>
<dbReference type="EMBL" id="BART01037986">
    <property type="protein sequence ID" value="GAH13001.1"/>
    <property type="molecule type" value="Genomic_DNA"/>
</dbReference>
<sequence>MTIHPQLLADCHMIGRFAQCSVLLHRNAALPWFILVPDTDAEDILDLGADQLQQVMLECQGVSRFL</sequence>
<dbReference type="Gene3D" id="3.30.428.10">
    <property type="entry name" value="HIT-like"/>
    <property type="match status" value="1"/>
</dbReference>
<dbReference type="InterPro" id="IPR036265">
    <property type="entry name" value="HIT-like_sf"/>
</dbReference>
<dbReference type="GO" id="GO:0003824">
    <property type="term" value="F:catalytic activity"/>
    <property type="evidence" value="ECO:0007669"/>
    <property type="project" value="InterPro"/>
</dbReference>
<gene>
    <name evidence="2" type="ORF">S01H4_63252</name>
</gene>